<dbReference type="Proteomes" id="UP000218332">
    <property type="component" value="Unassembled WGS sequence"/>
</dbReference>
<dbReference type="EMBL" id="NMPM01000014">
    <property type="protein sequence ID" value="PAV26835.1"/>
    <property type="molecule type" value="Genomic_DNA"/>
</dbReference>
<evidence type="ECO:0008006" key="3">
    <source>
        <dbReference type="Google" id="ProtNLM"/>
    </source>
</evidence>
<proteinExistence type="predicted"/>
<evidence type="ECO:0000313" key="1">
    <source>
        <dbReference type="EMBL" id="PAV26835.1"/>
    </source>
</evidence>
<dbReference type="AlphaFoldDB" id="A0A2A2I6T6"/>
<name>A0A2A2I6T6_9GAMM</name>
<evidence type="ECO:0000313" key="2">
    <source>
        <dbReference type="Proteomes" id="UP000218332"/>
    </source>
</evidence>
<comment type="caution">
    <text evidence="1">The sequence shown here is derived from an EMBL/GenBank/DDBJ whole genome shotgun (WGS) entry which is preliminary data.</text>
</comment>
<dbReference type="PANTHER" id="PTHR37827">
    <property type="entry name" value="TUDOR DOMAIN-CONTAINING PROTEIN"/>
    <property type="match status" value="1"/>
</dbReference>
<dbReference type="PANTHER" id="PTHR37827:SF1">
    <property type="entry name" value="HNH DOMAIN-CONTAINING PROTEIN"/>
    <property type="match status" value="1"/>
</dbReference>
<keyword evidence="2" id="KW-1185">Reference proteome</keyword>
<organism evidence="1 2">
    <name type="scientific">Tamilnaduibacter salinus</name>
    <dbReference type="NCBI Taxonomy" id="1484056"/>
    <lineage>
        <taxon>Bacteria</taxon>
        <taxon>Pseudomonadati</taxon>
        <taxon>Pseudomonadota</taxon>
        <taxon>Gammaproteobacteria</taxon>
        <taxon>Pseudomonadales</taxon>
        <taxon>Marinobacteraceae</taxon>
        <taxon>Tamilnaduibacter</taxon>
    </lineage>
</organism>
<gene>
    <name evidence="1" type="ORF">CF392_03950</name>
</gene>
<protein>
    <recommendedName>
        <fullName evidence="3">HNH endonuclease</fullName>
    </recommendedName>
</protein>
<reference evidence="1 2" key="1">
    <citation type="submission" date="2017-07" db="EMBL/GenBank/DDBJ databases">
        <title>Tamlnaduibacter salinus (Mi-7) genome sequencing.</title>
        <authorList>
            <person name="Verma A."/>
            <person name="Krishnamurthi S."/>
        </authorList>
    </citation>
    <scope>NUCLEOTIDE SEQUENCE [LARGE SCALE GENOMIC DNA]</scope>
    <source>
        <strain evidence="1 2">Mi-7</strain>
    </source>
</reference>
<sequence>MPKLPPKPDHCELCQRPVPDLTRHHLIPRHLHRKKRFQKAFDRDDLIARTLWVCRPCHNAIHRICSEHELGLYYNTRDKLLELEELRTFVDWLKDKPAGFIPKKRR</sequence>
<dbReference type="RefSeq" id="WP_095610168.1">
    <property type="nucleotide sequence ID" value="NZ_NMPM01000014.1"/>
</dbReference>
<accession>A0A2A2I6T6</accession>